<proteinExistence type="predicted"/>
<dbReference type="EMBL" id="OD565011">
    <property type="protein sequence ID" value="CAD7440530.1"/>
    <property type="molecule type" value="Genomic_DNA"/>
</dbReference>
<sequence length="111" mass="12389">MELLAICPNQDFEMSAKYFNSDDISRISDSLNLMCNNYIYSENLVVPNNTVNIPEDLYRRPVVVAAVRVFSSSSTPLPHDRRTPNPEYMTANTPNVLAVAAPCFITFDGIA</sequence>
<dbReference type="AlphaFoldDB" id="A0A7R9ESG1"/>
<name>A0A7R9ESG1_9NEOP</name>
<organism evidence="1">
    <name type="scientific">Timema bartmani</name>
    <dbReference type="NCBI Taxonomy" id="61472"/>
    <lineage>
        <taxon>Eukaryota</taxon>
        <taxon>Metazoa</taxon>
        <taxon>Ecdysozoa</taxon>
        <taxon>Arthropoda</taxon>
        <taxon>Hexapoda</taxon>
        <taxon>Insecta</taxon>
        <taxon>Pterygota</taxon>
        <taxon>Neoptera</taxon>
        <taxon>Polyneoptera</taxon>
        <taxon>Phasmatodea</taxon>
        <taxon>Timematodea</taxon>
        <taxon>Timematoidea</taxon>
        <taxon>Timematidae</taxon>
        <taxon>Timema</taxon>
    </lineage>
</organism>
<gene>
    <name evidence="1" type="ORF">TBIB3V08_LOCUS3032</name>
</gene>
<accession>A0A7R9ESG1</accession>
<protein>
    <submittedName>
        <fullName evidence="1">Uncharacterized protein</fullName>
    </submittedName>
</protein>
<evidence type="ECO:0000313" key="1">
    <source>
        <dbReference type="EMBL" id="CAD7440530.1"/>
    </source>
</evidence>
<reference evidence="1" key="1">
    <citation type="submission" date="2020-11" db="EMBL/GenBank/DDBJ databases">
        <authorList>
            <person name="Tran Van P."/>
        </authorList>
    </citation>
    <scope>NUCLEOTIDE SEQUENCE</scope>
</reference>